<evidence type="ECO:0000313" key="2">
    <source>
        <dbReference type="Proteomes" id="UP001519271"/>
    </source>
</evidence>
<dbReference type="EMBL" id="JAGGKC010000034">
    <property type="protein sequence ID" value="MBP1920626.1"/>
    <property type="molecule type" value="Genomic_DNA"/>
</dbReference>
<dbReference type="Proteomes" id="UP001519271">
    <property type="component" value="Unassembled WGS sequence"/>
</dbReference>
<keyword evidence="2" id="KW-1185">Reference proteome</keyword>
<gene>
    <name evidence="1" type="ORF">J2Z34_003141</name>
</gene>
<evidence type="ECO:0000313" key="1">
    <source>
        <dbReference type="EMBL" id="MBP1920626.1"/>
    </source>
</evidence>
<sequence>MLVENQTTEFKREVTDNTKKTVISIKNTD</sequence>
<proteinExistence type="predicted"/>
<protein>
    <submittedName>
        <fullName evidence="1">Uncharacterized protein</fullName>
    </submittedName>
</protein>
<reference evidence="1 2" key="1">
    <citation type="submission" date="2021-03" db="EMBL/GenBank/DDBJ databases">
        <title>Genomic Encyclopedia of Type Strains, Phase IV (KMG-IV): sequencing the most valuable type-strain genomes for metagenomic binning, comparative biology and taxonomic classification.</title>
        <authorList>
            <person name="Goeker M."/>
        </authorList>
    </citation>
    <scope>NUCLEOTIDE SEQUENCE [LARGE SCALE GENOMIC DNA]</scope>
    <source>
        <strain evidence="1 2">DSM 6139</strain>
    </source>
</reference>
<name>A0ABS4G7V3_9CLOT</name>
<organism evidence="1 2">
    <name type="scientific">Youngiibacter multivorans</name>
    <dbReference type="NCBI Taxonomy" id="937251"/>
    <lineage>
        <taxon>Bacteria</taxon>
        <taxon>Bacillati</taxon>
        <taxon>Bacillota</taxon>
        <taxon>Clostridia</taxon>
        <taxon>Eubacteriales</taxon>
        <taxon>Clostridiaceae</taxon>
        <taxon>Youngiibacter</taxon>
    </lineage>
</organism>
<comment type="caution">
    <text evidence="1">The sequence shown here is derived from an EMBL/GenBank/DDBJ whole genome shotgun (WGS) entry which is preliminary data.</text>
</comment>
<accession>A0ABS4G7V3</accession>